<keyword evidence="1" id="KW-0677">Repeat</keyword>
<dbReference type="Proteomes" id="UP000001074">
    <property type="component" value="Unassembled WGS sequence"/>
</dbReference>
<accession>G1PHA0</accession>
<keyword evidence="2 3" id="KW-0040">ANK repeat</keyword>
<dbReference type="HOGENOM" id="CLU_031050_0_0_1"/>
<dbReference type="GeneTree" id="ENSGT01110000270029"/>
<dbReference type="PROSITE" id="PS50297">
    <property type="entry name" value="ANK_REP_REGION"/>
    <property type="match status" value="1"/>
</dbReference>
<dbReference type="PROSITE" id="PS50088">
    <property type="entry name" value="ANK_REPEAT"/>
    <property type="match status" value="1"/>
</dbReference>
<dbReference type="InParanoid" id="G1PHA0"/>
<protein>
    <submittedName>
        <fullName evidence="5">Uncharacterized protein</fullName>
    </submittedName>
</protein>
<organism evidence="5 6">
    <name type="scientific">Myotis lucifugus</name>
    <name type="common">Little brown bat</name>
    <dbReference type="NCBI Taxonomy" id="59463"/>
    <lineage>
        <taxon>Eukaryota</taxon>
        <taxon>Metazoa</taxon>
        <taxon>Chordata</taxon>
        <taxon>Craniata</taxon>
        <taxon>Vertebrata</taxon>
        <taxon>Euteleostomi</taxon>
        <taxon>Mammalia</taxon>
        <taxon>Eutheria</taxon>
        <taxon>Laurasiatheria</taxon>
        <taxon>Chiroptera</taxon>
        <taxon>Yangochiroptera</taxon>
        <taxon>Vespertilionidae</taxon>
        <taxon>Myotis</taxon>
    </lineage>
</organism>
<evidence type="ECO:0000313" key="5">
    <source>
        <dbReference type="Ensembl" id="ENSMLUP00000010043.2"/>
    </source>
</evidence>
<evidence type="ECO:0000256" key="1">
    <source>
        <dbReference type="ARBA" id="ARBA00022737"/>
    </source>
</evidence>
<evidence type="ECO:0000256" key="2">
    <source>
        <dbReference type="ARBA" id="ARBA00023043"/>
    </source>
</evidence>
<feature type="compositionally biased region" description="Low complexity" evidence="4">
    <location>
        <begin position="120"/>
        <end position="129"/>
    </location>
</feature>
<evidence type="ECO:0000256" key="4">
    <source>
        <dbReference type="SAM" id="MobiDB-lite"/>
    </source>
</evidence>
<name>G1PHA0_MYOLU</name>
<feature type="region of interest" description="Disordered" evidence="4">
    <location>
        <begin position="304"/>
        <end position="335"/>
    </location>
</feature>
<dbReference type="Ensembl" id="ENSMLUT00000011019.2">
    <property type="protein sequence ID" value="ENSMLUP00000010043.2"/>
    <property type="gene ID" value="ENSMLUG00000011022.2"/>
</dbReference>
<feature type="compositionally biased region" description="Low complexity" evidence="4">
    <location>
        <begin position="183"/>
        <end position="196"/>
    </location>
</feature>
<dbReference type="PANTHER" id="PTHR24173">
    <property type="entry name" value="ANKYRIN REPEAT CONTAINING"/>
    <property type="match status" value="1"/>
</dbReference>
<dbReference type="EMBL" id="AAPE02065102">
    <property type="status" value="NOT_ANNOTATED_CDS"/>
    <property type="molecule type" value="Genomic_DNA"/>
</dbReference>
<dbReference type="eggNOG" id="KOG0504">
    <property type="taxonomic scope" value="Eukaryota"/>
</dbReference>
<dbReference type="STRING" id="59463.ENSMLUP00000010043"/>
<feature type="repeat" description="ANK" evidence="3">
    <location>
        <begin position="1"/>
        <end position="31"/>
    </location>
</feature>
<reference evidence="5" key="3">
    <citation type="submission" date="2025-09" db="UniProtKB">
        <authorList>
            <consortium name="Ensembl"/>
        </authorList>
    </citation>
    <scope>IDENTIFICATION</scope>
</reference>
<dbReference type="Pfam" id="PF12796">
    <property type="entry name" value="Ank_2"/>
    <property type="match status" value="1"/>
</dbReference>
<dbReference type="EMBL" id="AAPE02065104">
    <property type="status" value="NOT_ANNOTATED_CDS"/>
    <property type="molecule type" value="Genomic_DNA"/>
</dbReference>
<feature type="region of interest" description="Disordered" evidence="4">
    <location>
        <begin position="59"/>
        <end position="199"/>
    </location>
</feature>
<proteinExistence type="predicted"/>
<dbReference type="AlphaFoldDB" id="G1PHA0"/>
<dbReference type="SUPFAM" id="SSF48403">
    <property type="entry name" value="Ankyrin repeat"/>
    <property type="match status" value="1"/>
</dbReference>
<dbReference type="Gene3D" id="1.25.40.20">
    <property type="entry name" value="Ankyrin repeat-containing domain"/>
    <property type="match status" value="1"/>
</dbReference>
<keyword evidence="6" id="KW-1185">Reference proteome</keyword>
<dbReference type="FunCoup" id="G1PHA0">
    <property type="interactions" value="39"/>
</dbReference>
<sequence length="335" mass="35746">RTPLHWAAAAGKAECVRSLLDLGVDSSLRDINESAPLAYALHCGHAACVRLLARGGARRSLRTSPQPPGVPSGPVRRPEVRSVFQKASEEPEWGMLPDPRSQRLTPESPTNSSERGLQSGSGPVPGQAAPSPPPQKAAGPLWPRQSRTELSEKQKQKRRLTFPPGTCRAPGTHFPPRSRGLHASSSAAPARPRASPRCPPCTWLRSGCGRAGCGHVLSDSLGLFRYVFFFSSSIKSLLKLLISFEKGGSQATTPPHGAHFPTTSPGPSFPHLSPNRPTIRDLPFARSSLAPLADQKFLSGEPLRTTRVLPAIPSQRGHGAAEEGEPSAGPTSQER</sequence>
<reference evidence="5" key="2">
    <citation type="submission" date="2025-08" db="UniProtKB">
        <authorList>
            <consortium name="Ensembl"/>
        </authorList>
    </citation>
    <scope>IDENTIFICATION</scope>
</reference>
<dbReference type="InterPro" id="IPR036770">
    <property type="entry name" value="Ankyrin_rpt-contain_sf"/>
</dbReference>
<evidence type="ECO:0000256" key="3">
    <source>
        <dbReference type="PROSITE-ProRule" id="PRU00023"/>
    </source>
</evidence>
<dbReference type="InterPro" id="IPR002110">
    <property type="entry name" value="Ankyrin_rpt"/>
</dbReference>
<dbReference type="SMART" id="SM00248">
    <property type="entry name" value="ANK"/>
    <property type="match status" value="2"/>
</dbReference>
<reference evidence="5 6" key="1">
    <citation type="journal article" date="2011" name="Nature">
        <title>A high-resolution map of human evolutionary constraint using 29 mammals.</title>
        <authorList>
            <person name="Lindblad-Toh K."/>
            <person name="Garber M."/>
            <person name="Zuk O."/>
            <person name="Lin M.F."/>
            <person name="Parker B.J."/>
            <person name="Washietl S."/>
            <person name="Kheradpour P."/>
            <person name="Ernst J."/>
            <person name="Jordan G."/>
            <person name="Mauceli E."/>
            <person name="Ward L.D."/>
            <person name="Lowe C.B."/>
            <person name="Holloway A.K."/>
            <person name="Clamp M."/>
            <person name="Gnerre S."/>
            <person name="Alfoldi J."/>
            <person name="Beal K."/>
            <person name="Chang J."/>
            <person name="Clawson H."/>
            <person name="Cuff J."/>
            <person name="Di Palma F."/>
            <person name="Fitzgerald S."/>
            <person name="Flicek P."/>
            <person name="Guttman M."/>
            <person name="Hubisz M.J."/>
            <person name="Jaffe D.B."/>
            <person name="Jungreis I."/>
            <person name="Kent W.J."/>
            <person name="Kostka D."/>
            <person name="Lara M."/>
            <person name="Martins A.L."/>
            <person name="Massingham T."/>
            <person name="Moltke I."/>
            <person name="Raney B.J."/>
            <person name="Rasmussen M.D."/>
            <person name="Robinson J."/>
            <person name="Stark A."/>
            <person name="Vilella A.J."/>
            <person name="Wen J."/>
            <person name="Xie X."/>
            <person name="Zody M.C."/>
            <person name="Baldwin J."/>
            <person name="Bloom T."/>
            <person name="Chin C.W."/>
            <person name="Heiman D."/>
            <person name="Nicol R."/>
            <person name="Nusbaum C."/>
            <person name="Young S."/>
            <person name="Wilkinson J."/>
            <person name="Worley K.C."/>
            <person name="Kovar C.L."/>
            <person name="Muzny D.M."/>
            <person name="Gibbs R.A."/>
            <person name="Cree A."/>
            <person name="Dihn H.H."/>
            <person name="Fowler G."/>
            <person name="Jhangiani S."/>
            <person name="Joshi V."/>
            <person name="Lee S."/>
            <person name="Lewis L.R."/>
            <person name="Nazareth L.V."/>
            <person name="Okwuonu G."/>
            <person name="Santibanez J."/>
            <person name="Warren W.C."/>
            <person name="Mardis E.R."/>
            <person name="Weinstock G.M."/>
            <person name="Wilson R.K."/>
            <person name="Delehaunty K."/>
            <person name="Dooling D."/>
            <person name="Fronik C."/>
            <person name="Fulton L."/>
            <person name="Fulton B."/>
            <person name="Graves T."/>
            <person name="Minx P."/>
            <person name="Sodergren E."/>
            <person name="Birney E."/>
            <person name="Margulies E.H."/>
            <person name="Herrero J."/>
            <person name="Green E.D."/>
            <person name="Haussler D."/>
            <person name="Siepel A."/>
            <person name="Goldman N."/>
            <person name="Pollard K.S."/>
            <person name="Pedersen J.S."/>
            <person name="Lander E.S."/>
            <person name="Kellis M."/>
        </authorList>
    </citation>
    <scope>NUCLEOTIDE SEQUENCE [LARGE SCALE GENOMIC DNA]</scope>
</reference>
<evidence type="ECO:0000313" key="6">
    <source>
        <dbReference type="Proteomes" id="UP000001074"/>
    </source>
</evidence>
<dbReference type="EMBL" id="AAPE02065103">
    <property type="status" value="NOT_ANNOTATED_CDS"/>
    <property type="molecule type" value="Genomic_DNA"/>
</dbReference>
<dbReference type="PANTHER" id="PTHR24173:SF74">
    <property type="entry name" value="ANKYRIN REPEAT DOMAIN-CONTAINING PROTEIN 16"/>
    <property type="match status" value="1"/>
</dbReference>
<feature type="region of interest" description="Disordered" evidence="4">
    <location>
        <begin position="249"/>
        <end position="277"/>
    </location>
</feature>
<feature type="compositionally biased region" description="Polar residues" evidence="4">
    <location>
        <begin position="102"/>
        <end position="118"/>
    </location>
</feature>